<keyword evidence="1" id="KW-0175">Coiled coil</keyword>
<evidence type="ECO:0000313" key="3">
    <source>
        <dbReference type="EMBL" id="KAK5873584.1"/>
    </source>
</evidence>
<dbReference type="InterPro" id="IPR026202">
    <property type="entry name" value="GOLGB1"/>
</dbReference>
<evidence type="ECO:0000313" key="4">
    <source>
        <dbReference type="Proteomes" id="UP001346869"/>
    </source>
</evidence>
<dbReference type="GO" id="GO:0005794">
    <property type="term" value="C:Golgi apparatus"/>
    <property type="evidence" value="ECO:0007669"/>
    <property type="project" value="InterPro"/>
</dbReference>
<protein>
    <submittedName>
        <fullName evidence="3">Uncharacterized protein</fullName>
    </submittedName>
</protein>
<comment type="caution">
    <text evidence="3">The sequence shown here is derived from an EMBL/GenBank/DDBJ whole genome shotgun (WGS) entry which is preliminary data.</text>
</comment>
<reference evidence="3 4" key="2">
    <citation type="journal article" date="2023" name="Mol. Biol. Evol.">
        <title>Genomics of Secondarily Temperate Adaptation in the Only Non-Antarctic Icefish.</title>
        <authorList>
            <person name="Rivera-Colon A.G."/>
            <person name="Rayamajhi N."/>
            <person name="Minhas B.F."/>
            <person name="Madrigal G."/>
            <person name="Bilyk K.T."/>
            <person name="Yoon V."/>
            <person name="Hune M."/>
            <person name="Gregory S."/>
            <person name="Cheng C.H.C."/>
            <person name="Catchen J.M."/>
        </authorList>
    </citation>
    <scope>NUCLEOTIDE SEQUENCE [LARGE SCALE GENOMIC DNA]</scope>
    <source>
        <strain evidence="3">JMC-PN-2008</strain>
    </source>
</reference>
<dbReference type="EMBL" id="JAUZQC010000003">
    <property type="protein sequence ID" value="KAK5873584.1"/>
    <property type="molecule type" value="Genomic_DNA"/>
</dbReference>
<dbReference type="AlphaFoldDB" id="A0AAN8AXJ1"/>
<organism evidence="3 4">
    <name type="scientific">Eleginops maclovinus</name>
    <name type="common">Patagonian blennie</name>
    <name type="synonym">Eleginus maclovinus</name>
    <dbReference type="NCBI Taxonomy" id="56733"/>
    <lineage>
        <taxon>Eukaryota</taxon>
        <taxon>Metazoa</taxon>
        <taxon>Chordata</taxon>
        <taxon>Craniata</taxon>
        <taxon>Vertebrata</taxon>
        <taxon>Euteleostomi</taxon>
        <taxon>Actinopterygii</taxon>
        <taxon>Neopterygii</taxon>
        <taxon>Teleostei</taxon>
        <taxon>Neoteleostei</taxon>
        <taxon>Acanthomorphata</taxon>
        <taxon>Eupercaria</taxon>
        <taxon>Perciformes</taxon>
        <taxon>Notothenioidei</taxon>
        <taxon>Eleginopidae</taxon>
        <taxon>Eleginops</taxon>
    </lineage>
</organism>
<feature type="coiled-coil region" evidence="1">
    <location>
        <begin position="34"/>
        <end position="187"/>
    </location>
</feature>
<evidence type="ECO:0000256" key="1">
    <source>
        <dbReference type="SAM" id="Coils"/>
    </source>
</evidence>
<feature type="compositionally biased region" description="Polar residues" evidence="2">
    <location>
        <begin position="17"/>
        <end position="26"/>
    </location>
</feature>
<dbReference type="PANTHER" id="PTHR18887">
    <property type="entry name" value="GOLGI-ASSOCIATED PROTEIN GCP360-RELATED"/>
    <property type="match status" value="1"/>
</dbReference>
<proteinExistence type="predicted"/>
<dbReference type="PANTHER" id="PTHR18887:SF4">
    <property type="entry name" value="GOLGIN SUBFAMILY B MEMBER 1-LIKE"/>
    <property type="match status" value="1"/>
</dbReference>
<accession>A0AAN8AXJ1</accession>
<feature type="region of interest" description="Disordered" evidence="2">
    <location>
        <begin position="1"/>
        <end position="26"/>
    </location>
</feature>
<dbReference type="Proteomes" id="UP001346869">
    <property type="component" value="Unassembled WGS sequence"/>
</dbReference>
<reference evidence="3 4" key="1">
    <citation type="journal article" date="2023" name="Genes (Basel)">
        <title>Chromosome-Level Genome Assembly and Circadian Gene Repertoire of the Patagonia Blennie Eleginops maclovinus-The Closest Ancestral Proxy of Antarctic Cryonotothenioids.</title>
        <authorList>
            <person name="Cheng C.C."/>
            <person name="Rivera-Colon A.G."/>
            <person name="Minhas B.F."/>
            <person name="Wilson L."/>
            <person name="Rayamajhi N."/>
            <person name="Vargas-Chacoff L."/>
            <person name="Catchen J.M."/>
        </authorList>
    </citation>
    <scope>NUCLEOTIDE SEQUENCE [LARGE SCALE GENOMIC DNA]</scope>
    <source>
        <strain evidence="3">JMC-PN-2008</strain>
    </source>
</reference>
<sequence>MRTEADEFQKSRDNGAKMNNQDNQSKVALLTRKLQAALLSRKELLKETAKLKEEVEKLSAKEADYFTLEASVLKLKQQNRDLESSVSSLNKEKDELRTESNGILNDNRSLSAACESLKLTIENITQQKQAFSCQLESLKDSQTEELSKWKSKHAELKQEYESLLQAYENVSSEMDKMRQLLEGAKRDKAGSPQENPPS</sequence>
<dbReference type="Gene3D" id="1.10.287.1490">
    <property type="match status" value="1"/>
</dbReference>
<feature type="compositionally biased region" description="Basic and acidic residues" evidence="2">
    <location>
        <begin position="1"/>
        <end position="15"/>
    </location>
</feature>
<evidence type="ECO:0000256" key="2">
    <source>
        <dbReference type="SAM" id="MobiDB-lite"/>
    </source>
</evidence>
<name>A0AAN8AXJ1_ELEMC</name>
<keyword evidence="4" id="KW-1185">Reference proteome</keyword>
<gene>
    <name evidence="3" type="ORF">PBY51_018614</name>
</gene>